<comment type="caution">
    <text evidence="1">The sequence shown here is derived from an EMBL/GenBank/DDBJ whole genome shotgun (WGS) entry which is preliminary data.</text>
</comment>
<organism evidence="1 2">
    <name type="scientific">Perilla frutescens var. hirtella</name>
    <name type="common">Perilla citriodora</name>
    <name type="synonym">Perilla setoyensis</name>
    <dbReference type="NCBI Taxonomy" id="608512"/>
    <lineage>
        <taxon>Eukaryota</taxon>
        <taxon>Viridiplantae</taxon>
        <taxon>Streptophyta</taxon>
        <taxon>Embryophyta</taxon>
        <taxon>Tracheophyta</taxon>
        <taxon>Spermatophyta</taxon>
        <taxon>Magnoliopsida</taxon>
        <taxon>eudicotyledons</taxon>
        <taxon>Gunneridae</taxon>
        <taxon>Pentapetalae</taxon>
        <taxon>asterids</taxon>
        <taxon>lamiids</taxon>
        <taxon>Lamiales</taxon>
        <taxon>Lamiaceae</taxon>
        <taxon>Nepetoideae</taxon>
        <taxon>Elsholtzieae</taxon>
        <taxon>Perilla</taxon>
    </lineage>
</organism>
<name>A0AAD4PBI4_PERFH</name>
<protein>
    <submittedName>
        <fullName evidence="1">Uncharacterized protein</fullName>
    </submittedName>
</protein>
<keyword evidence="2" id="KW-1185">Reference proteome</keyword>
<dbReference type="EMBL" id="SDAM02000064">
    <property type="protein sequence ID" value="KAH6832752.1"/>
    <property type="molecule type" value="Genomic_DNA"/>
</dbReference>
<reference evidence="1 2" key="1">
    <citation type="journal article" date="2021" name="Nat. Commun.">
        <title>Incipient diploidization of the medicinal plant Perilla within 10,000 years.</title>
        <authorList>
            <person name="Zhang Y."/>
            <person name="Shen Q."/>
            <person name="Leng L."/>
            <person name="Zhang D."/>
            <person name="Chen S."/>
            <person name="Shi Y."/>
            <person name="Ning Z."/>
            <person name="Chen S."/>
        </authorList>
    </citation>
    <scope>NUCLEOTIDE SEQUENCE [LARGE SCALE GENOMIC DNA]</scope>
    <source>
        <strain evidence="2">cv. PC099</strain>
    </source>
</reference>
<evidence type="ECO:0000313" key="2">
    <source>
        <dbReference type="Proteomes" id="UP001190926"/>
    </source>
</evidence>
<accession>A0AAD4PBI4</accession>
<proteinExistence type="predicted"/>
<feature type="non-terminal residue" evidence="1">
    <location>
        <position position="1"/>
    </location>
</feature>
<sequence length="175" mass="19900">IFDVNNDVFLDNDIDDDNKGYFSLLVYDKDPSGLDAEDGEYLFLPIYDENSSDLDIEDDEYFSFPVYDEDPSDLDIEDDEYFSLLMYDEDPYNLDVNNMVYSSPPMYDEDILVLVMQPQLVGDFGSTFELHHVKFGTSVHSAVFNANCYGCSTRATTARCAYVGFEVESCSTQGE</sequence>
<gene>
    <name evidence="1" type="ORF">C2S53_012331</name>
</gene>
<dbReference type="AlphaFoldDB" id="A0AAD4PBI4"/>
<evidence type="ECO:0000313" key="1">
    <source>
        <dbReference type="EMBL" id="KAH6832752.1"/>
    </source>
</evidence>
<dbReference type="Proteomes" id="UP001190926">
    <property type="component" value="Unassembled WGS sequence"/>
</dbReference>